<reference evidence="3 4" key="1">
    <citation type="submission" date="2013-03" db="EMBL/GenBank/DDBJ databases">
        <title>Whole genome shotgun sequencing of Clostridium sartagoforme AAU1.</title>
        <authorList>
            <person name="Joshi C.G."/>
            <person name="Duggirala S.M."/>
            <person name="Nathani N.M."/>
            <person name="Bhatt V.D."/>
            <person name="Patel A.K."/>
            <person name="Pandya P.R."/>
            <person name="KaPatel J.A."/>
        </authorList>
    </citation>
    <scope>NUCLEOTIDE SEQUENCE [LARGE SCALE GENOMIC DNA]</scope>
    <source>
        <strain evidence="3 4">AAU1</strain>
    </source>
</reference>
<protein>
    <submittedName>
        <fullName evidence="3">Penicillin-binding protein</fullName>
    </submittedName>
</protein>
<name>R9BRU5_9CLOT</name>
<dbReference type="OrthoDB" id="9797709at2"/>
<gene>
    <name evidence="3" type="ORF">A500_20168</name>
</gene>
<keyword evidence="4" id="KW-1185">Reference proteome</keyword>
<dbReference type="AlphaFoldDB" id="R9BRU5"/>
<dbReference type="Proteomes" id="UP000013988">
    <property type="component" value="Unassembled WGS sequence"/>
</dbReference>
<evidence type="ECO:0000313" key="3">
    <source>
        <dbReference type="EMBL" id="EOR19793.1"/>
    </source>
</evidence>
<feature type="non-terminal residue" evidence="3">
    <location>
        <position position="1"/>
    </location>
</feature>
<dbReference type="InterPro" id="IPR012338">
    <property type="entry name" value="Beta-lactam/transpept-like"/>
</dbReference>
<dbReference type="EMBL" id="ASRV01000291">
    <property type="protein sequence ID" value="EOR19793.1"/>
    <property type="molecule type" value="Genomic_DNA"/>
</dbReference>
<dbReference type="InterPro" id="IPR001466">
    <property type="entry name" value="Beta-lactam-related"/>
</dbReference>
<evidence type="ECO:0000256" key="1">
    <source>
        <dbReference type="ARBA" id="ARBA00022801"/>
    </source>
</evidence>
<dbReference type="Pfam" id="PF00144">
    <property type="entry name" value="Beta-lactamase"/>
    <property type="match status" value="1"/>
</dbReference>
<dbReference type="Gene3D" id="3.40.710.10">
    <property type="entry name" value="DD-peptidase/beta-lactamase superfamily"/>
    <property type="match status" value="1"/>
</dbReference>
<feature type="non-terminal residue" evidence="3">
    <location>
        <position position="153"/>
    </location>
</feature>
<evidence type="ECO:0000259" key="2">
    <source>
        <dbReference type="Pfam" id="PF00144"/>
    </source>
</evidence>
<dbReference type="InterPro" id="IPR050789">
    <property type="entry name" value="Diverse_Enzym_Activities"/>
</dbReference>
<sequence>KIPYPEVIEGNAESVGMDQNTLDLIDTLINNDVKYGFTSAQLAVIKDGVLVKNSAYGTVNAYNKDGSLKTDSPKVTTDTLYDLASNTKMYSTNYAIQKLVSDGQINISDKITKYFPDFKDGENDPIKGKAGLTIQHLLEHQGGFPADPQYHNN</sequence>
<proteinExistence type="predicted"/>
<evidence type="ECO:0000313" key="4">
    <source>
        <dbReference type="Proteomes" id="UP000013988"/>
    </source>
</evidence>
<feature type="domain" description="Beta-lactamase-related" evidence="2">
    <location>
        <begin position="26"/>
        <end position="149"/>
    </location>
</feature>
<dbReference type="PANTHER" id="PTHR43283:SF11">
    <property type="entry name" value="BETA-LACTAMASE-RELATED DOMAIN-CONTAINING PROTEIN"/>
    <property type="match status" value="1"/>
</dbReference>
<dbReference type="PANTHER" id="PTHR43283">
    <property type="entry name" value="BETA-LACTAMASE-RELATED"/>
    <property type="match status" value="1"/>
</dbReference>
<accession>R9BRU5</accession>
<comment type="caution">
    <text evidence="3">The sequence shown here is derived from an EMBL/GenBank/DDBJ whole genome shotgun (WGS) entry which is preliminary data.</text>
</comment>
<dbReference type="SUPFAM" id="SSF56601">
    <property type="entry name" value="beta-lactamase/transpeptidase-like"/>
    <property type="match status" value="1"/>
</dbReference>
<organism evidence="3 4">
    <name type="scientific">Clostridium sartagoforme AAU1</name>
    <dbReference type="NCBI Taxonomy" id="1202534"/>
    <lineage>
        <taxon>Bacteria</taxon>
        <taxon>Bacillati</taxon>
        <taxon>Bacillota</taxon>
        <taxon>Clostridia</taxon>
        <taxon>Eubacteriales</taxon>
        <taxon>Clostridiaceae</taxon>
        <taxon>Clostridium</taxon>
    </lineage>
</organism>
<keyword evidence="1" id="KW-0378">Hydrolase</keyword>
<dbReference type="GO" id="GO:0016787">
    <property type="term" value="F:hydrolase activity"/>
    <property type="evidence" value="ECO:0007669"/>
    <property type="project" value="UniProtKB-KW"/>
</dbReference>